<keyword evidence="7" id="KW-0966">Cell projection</keyword>
<keyword evidence="5" id="KW-0970">Cilium biogenesis/degradation</keyword>
<dbReference type="Proteomes" id="UP000316079">
    <property type="component" value="Unassembled WGS sequence"/>
</dbReference>
<evidence type="ECO:0000259" key="11">
    <source>
        <dbReference type="Pfam" id="PF23138"/>
    </source>
</evidence>
<dbReference type="STRING" id="623744.A0A553Q558"/>
<comment type="caution">
    <text evidence="12">The sequence shown here is derived from an EMBL/GenBank/DDBJ whole genome shotgun (WGS) entry which is preliminary data.</text>
</comment>
<comment type="subcellular location">
    <subcellularLocation>
        <location evidence="2">Cytoplasm</location>
        <location evidence="2">Cytoskeleton</location>
        <location evidence="2">Cilium basal body</location>
    </subcellularLocation>
    <subcellularLocation>
        <location evidence="1">Cytoplasm</location>
        <location evidence="1">Cytoskeleton</location>
        <location evidence="1">Microtubule organizing center</location>
        <location evidence="1">Centrosome</location>
        <location evidence="1">Centriole</location>
    </subcellularLocation>
</comment>
<evidence type="ECO:0000256" key="6">
    <source>
        <dbReference type="ARBA" id="ARBA00023212"/>
    </source>
</evidence>
<keyword evidence="6" id="KW-0206">Cytoskeleton</keyword>
<evidence type="ECO:0000256" key="8">
    <source>
        <dbReference type="SAM" id="Coils"/>
    </source>
</evidence>
<dbReference type="GO" id="GO:0036064">
    <property type="term" value="C:ciliary basal body"/>
    <property type="evidence" value="ECO:0007669"/>
    <property type="project" value="InterPro"/>
</dbReference>
<evidence type="ECO:0000256" key="3">
    <source>
        <dbReference type="ARBA" id="ARBA00021146"/>
    </source>
</evidence>
<dbReference type="PROSITE" id="PS50896">
    <property type="entry name" value="LISH"/>
    <property type="match status" value="1"/>
</dbReference>
<organism evidence="12 13">
    <name type="scientific">Danionella cerebrum</name>
    <dbReference type="NCBI Taxonomy" id="2873325"/>
    <lineage>
        <taxon>Eukaryota</taxon>
        <taxon>Metazoa</taxon>
        <taxon>Chordata</taxon>
        <taxon>Craniata</taxon>
        <taxon>Vertebrata</taxon>
        <taxon>Euteleostomi</taxon>
        <taxon>Actinopterygii</taxon>
        <taxon>Neopterygii</taxon>
        <taxon>Teleostei</taxon>
        <taxon>Ostariophysi</taxon>
        <taxon>Cypriniformes</taxon>
        <taxon>Danionidae</taxon>
        <taxon>Danioninae</taxon>
        <taxon>Danionella</taxon>
    </lineage>
</organism>
<proteinExistence type="predicted"/>
<evidence type="ECO:0000256" key="9">
    <source>
        <dbReference type="SAM" id="MobiDB-lite"/>
    </source>
</evidence>
<dbReference type="InterPro" id="IPR048957">
    <property type="entry name" value="ARMC9_LisH"/>
</dbReference>
<feature type="coiled-coil region" evidence="8">
    <location>
        <begin position="323"/>
        <end position="357"/>
    </location>
</feature>
<dbReference type="PANTHER" id="PTHR14881:SF4">
    <property type="entry name" value="LISH DOMAIN-CONTAINING PROTEIN ARMC9"/>
    <property type="match status" value="1"/>
</dbReference>
<evidence type="ECO:0000313" key="12">
    <source>
        <dbReference type="EMBL" id="TRY85055.1"/>
    </source>
</evidence>
<dbReference type="InterPro" id="IPR006594">
    <property type="entry name" value="LisH"/>
</dbReference>
<dbReference type="PANTHER" id="PTHR14881">
    <property type="entry name" value="LISH DOMAIN-CONTAINING PROTEIN ARMC9"/>
    <property type="match status" value="1"/>
</dbReference>
<dbReference type="InterPro" id="IPR048959">
    <property type="entry name" value="ARMC9_ARM_dom"/>
</dbReference>
<dbReference type="InterPro" id="IPR056327">
    <property type="entry name" value="ARMC9_CTLH-like_dom"/>
</dbReference>
<feature type="domain" description="ARMC9 CTLH-like" evidence="11">
    <location>
        <begin position="173"/>
        <end position="302"/>
    </location>
</feature>
<dbReference type="SUPFAM" id="SSF48371">
    <property type="entry name" value="ARM repeat"/>
    <property type="match status" value="1"/>
</dbReference>
<dbReference type="Pfam" id="PF23138">
    <property type="entry name" value="CTLH_Armc9"/>
    <property type="match status" value="1"/>
</dbReference>
<evidence type="ECO:0000256" key="7">
    <source>
        <dbReference type="ARBA" id="ARBA00023273"/>
    </source>
</evidence>
<feature type="compositionally biased region" description="Acidic residues" evidence="9">
    <location>
        <begin position="674"/>
        <end position="704"/>
    </location>
</feature>
<dbReference type="Pfam" id="PF21051">
    <property type="entry name" value="ARMC9_LisH"/>
    <property type="match status" value="1"/>
</dbReference>
<keyword evidence="4" id="KW-0963">Cytoplasm</keyword>
<dbReference type="AlphaFoldDB" id="A0A553Q558"/>
<sequence length="726" mass="82840">AIFVGGCGSDVVAVTFLRPLSKKAVSPSKGFSLKSAALLLSAPSCDLDFPKVLPGPEEQREGFVWFALQHFLDLDTRVFQDDLEEGTGHMQEALMVFNVKAECGSMSSRKSGKMGDSLVSETDLLSMISEYLRFQEFDETVLVFENEIKQKGKPTLRKSTGNSHRDPRISTTYEDFLSSFNDGDYKVFSELWAQSIPPEIRDFDPVAQKLEFYLQIHFTIYPLKTPGGGHVTGDFQERIASFKLFLETRGAALSQTTEFLPFYALPFVPNPTMHPSFQELFQDSWIPELKERLEKFLSMTLKASHTPRLLTLYVSFLKKFYTRNTMAELLQQLQIRLLEAERKTAEDKRTIEKLQTDHHKLIGITAELVDSLEASLSPDYLQKVCERLFRGSQSLDFTRPGTASSMLRASVANQMPRDVPLLPSLDYERLKKDLLTGTDRLKALLLQALRWRLTKSIHGEQRDAVLQAFINNDLLDRHANQTKTVVHLIKSTDEIVRQYMVRLINAFASFSDGRLYLSQIPSLLSLLQDCLKTEKKESATRENALAALQKLSLRDGLVSWLVNNLHDSDCLSDYTLEYAMSLLMNLCLRTQGKKRCAEEAKLVLKVLTELLGHENHEIRYYVNGALYSILSMPEVREEAKQMSIEEILRCYTKEENQELNRQIEYVIAQLNSDEAPEHETESDDEEEDDEDDDEENVMEADLDREELLNPQARELSGEALLTTEYL</sequence>
<feature type="non-terminal residue" evidence="12">
    <location>
        <position position="726"/>
    </location>
</feature>
<keyword evidence="8" id="KW-0175">Coiled coil</keyword>
<evidence type="ECO:0000313" key="13">
    <source>
        <dbReference type="Proteomes" id="UP000316079"/>
    </source>
</evidence>
<reference evidence="12 13" key="1">
    <citation type="journal article" date="2019" name="Sci. Data">
        <title>Hybrid genome assembly and annotation of Danionella translucida.</title>
        <authorList>
            <person name="Kadobianskyi M."/>
            <person name="Schulze L."/>
            <person name="Schuelke M."/>
            <person name="Judkewitz B."/>
        </authorList>
    </citation>
    <scope>NUCLEOTIDE SEQUENCE [LARGE SCALE GENOMIC DNA]</scope>
    <source>
        <strain evidence="12 13">Bolton</strain>
    </source>
</reference>
<dbReference type="Gene3D" id="1.25.10.10">
    <property type="entry name" value="Leucine-rich Repeat Variant"/>
    <property type="match status" value="1"/>
</dbReference>
<dbReference type="FunFam" id="1.25.10.10:FF:000124">
    <property type="entry name" value="lisH domain-containing protein ARMC9 isoform X1"/>
    <property type="match status" value="1"/>
</dbReference>
<dbReference type="GO" id="GO:0005814">
    <property type="term" value="C:centriole"/>
    <property type="evidence" value="ECO:0007669"/>
    <property type="project" value="UniProtKB-SubCell"/>
</dbReference>
<gene>
    <name evidence="12" type="ORF">DNTS_020231</name>
</gene>
<dbReference type="OrthoDB" id="538223at2759"/>
<dbReference type="GO" id="GO:0060271">
    <property type="term" value="P:cilium assembly"/>
    <property type="evidence" value="ECO:0007669"/>
    <property type="project" value="InterPro"/>
</dbReference>
<dbReference type="GO" id="GO:0097542">
    <property type="term" value="C:ciliary tip"/>
    <property type="evidence" value="ECO:0007669"/>
    <property type="project" value="TreeGrafter"/>
</dbReference>
<evidence type="ECO:0000256" key="4">
    <source>
        <dbReference type="ARBA" id="ARBA00022490"/>
    </source>
</evidence>
<name>A0A553Q558_9TELE</name>
<evidence type="ECO:0000259" key="10">
    <source>
        <dbReference type="Pfam" id="PF21050"/>
    </source>
</evidence>
<evidence type="ECO:0000256" key="5">
    <source>
        <dbReference type="ARBA" id="ARBA00022794"/>
    </source>
</evidence>
<dbReference type="InterPro" id="IPR011989">
    <property type="entry name" value="ARM-like"/>
</dbReference>
<feature type="region of interest" description="Disordered" evidence="9">
    <location>
        <begin position="671"/>
        <end position="726"/>
    </location>
</feature>
<dbReference type="EMBL" id="SRMA01026324">
    <property type="protein sequence ID" value="TRY85055.1"/>
    <property type="molecule type" value="Genomic_DNA"/>
</dbReference>
<evidence type="ECO:0000256" key="2">
    <source>
        <dbReference type="ARBA" id="ARBA00004120"/>
    </source>
</evidence>
<dbReference type="InterPro" id="IPR016024">
    <property type="entry name" value="ARM-type_fold"/>
</dbReference>
<protein>
    <recommendedName>
        <fullName evidence="3">LisH domain-containing protein ARMC9</fullName>
    </recommendedName>
</protein>
<dbReference type="InterPro" id="IPR040369">
    <property type="entry name" value="ARMC9"/>
</dbReference>
<keyword evidence="13" id="KW-1185">Reference proteome</keyword>
<dbReference type="Pfam" id="PF21050">
    <property type="entry name" value="ARMC9_ARM"/>
    <property type="match status" value="1"/>
</dbReference>
<feature type="domain" description="LisH" evidence="10">
    <location>
        <begin position="554"/>
        <end position="671"/>
    </location>
</feature>
<feature type="non-terminal residue" evidence="12">
    <location>
        <position position="1"/>
    </location>
</feature>
<evidence type="ECO:0000256" key="1">
    <source>
        <dbReference type="ARBA" id="ARBA00004114"/>
    </source>
</evidence>
<accession>A0A553Q558</accession>